<dbReference type="GO" id="GO:0009231">
    <property type="term" value="P:riboflavin biosynthetic process"/>
    <property type="evidence" value="ECO:0007669"/>
    <property type="project" value="InterPro"/>
</dbReference>
<dbReference type="PANTHER" id="PTHR38011">
    <property type="entry name" value="DIHYDROFOLATE REDUCTASE FAMILY PROTEIN (AFU_ORTHOLOGUE AFUA_8G06820)"/>
    <property type="match status" value="1"/>
</dbReference>
<dbReference type="RefSeq" id="WP_220195792.1">
    <property type="nucleotide sequence ID" value="NZ_BNJF01000002.1"/>
</dbReference>
<feature type="domain" description="Bacterial bifunctional deaminase-reductase C-terminal" evidence="1">
    <location>
        <begin position="22"/>
        <end position="171"/>
    </location>
</feature>
<name>A0A8J3HY91_9CHLR</name>
<comment type="caution">
    <text evidence="2">The sequence shown here is derived from an EMBL/GenBank/DDBJ whole genome shotgun (WGS) entry which is preliminary data.</text>
</comment>
<keyword evidence="3" id="KW-1185">Reference proteome</keyword>
<accession>A0A8J3HY91</accession>
<gene>
    <name evidence="2" type="ORF">KSX_45750</name>
</gene>
<dbReference type="EMBL" id="BNJF01000002">
    <property type="protein sequence ID" value="GHO46412.1"/>
    <property type="molecule type" value="Genomic_DNA"/>
</dbReference>
<dbReference type="Proteomes" id="UP000612362">
    <property type="component" value="Unassembled WGS sequence"/>
</dbReference>
<dbReference type="AlphaFoldDB" id="A0A8J3HY91"/>
<dbReference type="SUPFAM" id="SSF53597">
    <property type="entry name" value="Dihydrofolate reductase-like"/>
    <property type="match status" value="1"/>
</dbReference>
<dbReference type="InterPro" id="IPR024072">
    <property type="entry name" value="DHFR-like_dom_sf"/>
</dbReference>
<dbReference type="GO" id="GO:0008703">
    <property type="term" value="F:5-amino-6-(5-phosphoribosylamino)uracil reductase activity"/>
    <property type="evidence" value="ECO:0007669"/>
    <property type="project" value="InterPro"/>
</dbReference>
<evidence type="ECO:0000259" key="1">
    <source>
        <dbReference type="Pfam" id="PF01872"/>
    </source>
</evidence>
<evidence type="ECO:0000313" key="3">
    <source>
        <dbReference type="Proteomes" id="UP000612362"/>
    </source>
</evidence>
<dbReference type="InterPro" id="IPR050765">
    <property type="entry name" value="Riboflavin_Biosynth_HTPR"/>
</dbReference>
<dbReference type="Pfam" id="PF01872">
    <property type="entry name" value="RibD_C"/>
    <property type="match status" value="1"/>
</dbReference>
<sequence>MKTILWATLTANGNYAQSSPEHPPKPETLADFAAQASAAGNFIVGRRTFEGMQQDASRVAQSGQASGENPFANLNIVVLSQTVKDVPGVKVVSTPQEALDYLQAKGHTTALLSGGADLHNTFLSQGLVNEAIFNIAPVMEGKGYNLLLDQEHYQYKDVQLLDCKPLGNGVVQLHYALSHE</sequence>
<evidence type="ECO:0000313" key="2">
    <source>
        <dbReference type="EMBL" id="GHO46412.1"/>
    </source>
</evidence>
<dbReference type="InterPro" id="IPR002734">
    <property type="entry name" value="RibDG_C"/>
</dbReference>
<proteinExistence type="predicted"/>
<dbReference type="Gene3D" id="3.40.430.10">
    <property type="entry name" value="Dihydrofolate Reductase, subunit A"/>
    <property type="match status" value="1"/>
</dbReference>
<protein>
    <recommendedName>
        <fullName evidence="1">Bacterial bifunctional deaminase-reductase C-terminal domain-containing protein</fullName>
    </recommendedName>
</protein>
<reference evidence="2" key="1">
    <citation type="submission" date="2020-10" db="EMBL/GenBank/DDBJ databases">
        <title>Taxonomic study of unclassified bacteria belonging to the class Ktedonobacteria.</title>
        <authorList>
            <person name="Yabe S."/>
            <person name="Wang C.M."/>
            <person name="Zheng Y."/>
            <person name="Sakai Y."/>
            <person name="Cavaletti L."/>
            <person name="Monciardini P."/>
            <person name="Donadio S."/>
        </authorList>
    </citation>
    <scope>NUCLEOTIDE SEQUENCE</scope>
    <source>
        <strain evidence="2">SOSP1-1</strain>
    </source>
</reference>
<dbReference type="PANTHER" id="PTHR38011:SF11">
    <property type="entry name" value="2,5-DIAMINO-6-RIBOSYLAMINO-4(3H)-PYRIMIDINONE 5'-PHOSPHATE REDUCTASE"/>
    <property type="match status" value="1"/>
</dbReference>
<organism evidence="2 3">
    <name type="scientific">Ktedonospora formicarum</name>
    <dbReference type="NCBI Taxonomy" id="2778364"/>
    <lineage>
        <taxon>Bacteria</taxon>
        <taxon>Bacillati</taxon>
        <taxon>Chloroflexota</taxon>
        <taxon>Ktedonobacteria</taxon>
        <taxon>Ktedonobacterales</taxon>
        <taxon>Ktedonobacteraceae</taxon>
        <taxon>Ktedonospora</taxon>
    </lineage>
</organism>